<comment type="similarity">
    <text evidence="2">Belongs to the major facilitator superfamily. Sugar transporter (TC 2.A.1.1) family.</text>
</comment>
<dbReference type="RefSeq" id="WP_272181836.1">
    <property type="nucleotide sequence ID" value="NZ_JAQOMS010000002.1"/>
</dbReference>
<proteinExistence type="inferred from homology"/>
<dbReference type="InterPro" id="IPR050814">
    <property type="entry name" value="Myo-inositol_Transporter"/>
</dbReference>
<sequence>MLYVVSAIASALAPSYEALVAARFLGGLAFTSLSLASMYIGEIAPAKQRGKLVSMNQIMIVVGLTFAYFSNYWLLGATEAGANWIVEFGVADNLWRWMLGMEIVPALVWCLLLFIIPESPRWLVSKGKLEEAKQALSKLMPAEQIEGEIQSIEASFNNSEVQEGGIKQKFKALLDPRVRLAMIVGLVFAIVQPSTGVNPILFYAPMVFEQTGIGTNAAFAQTIIIGLVSFVFTALAIVLVDKVGRRPLVNGGLIASILCLLLCVIAFNQASYTLDQQDVSKLAAAHSELNEGAMQSLVGQTFSDDKSFKAGVAEVIGLDNVRALESQFIQAAVTINSMLVLVGIVGFIAAFHISIGPIMWVVFSEIVPTSVRGVAIPMFALVCSTISYFMQKFFPWLLNAFGAADVFLSYMLSGIVGLVLLYRYLPETKNKSIEEVEKLVAEYKS</sequence>
<dbReference type="InterPro" id="IPR003663">
    <property type="entry name" value="Sugar/inositol_transpt"/>
</dbReference>
<protein>
    <submittedName>
        <fullName evidence="9">MFS transporter</fullName>
    </submittedName>
</protein>
<evidence type="ECO:0000256" key="3">
    <source>
        <dbReference type="ARBA" id="ARBA00022448"/>
    </source>
</evidence>
<feature type="transmembrane region" description="Helical" evidence="7">
    <location>
        <begin position="396"/>
        <end position="422"/>
    </location>
</feature>
<evidence type="ECO:0000259" key="8">
    <source>
        <dbReference type="PROSITE" id="PS50850"/>
    </source>
</evidence>
<dbReference type="PANTHER" id="PTHR48020:SF12">
    <property type="entry name" value="PROTON MYO-INOSITOL COTRANSPORTER"/>
    <property type="match status" value="1"/>
</dbReference>
<dbReference type="SUPFAM" id="SSF103473">
    <property type="entry name" value="MFS general substrate transporter"/>
    <property type="match status" value="1"/>
</dbReference>
<feature type="transmembrane region" description="Helical" evidence="7">
    <location>
        <begin position="180"/>
        <end position="206"/>
    </location>
</feature>
<evidence type="ECO:0000256" key="2">
    <source>
        <dbReference type="ARBA" id="ARBA00010992"/>
    </source>
</evidence>
<evidence type="ECO:0000256" key="1">
    <source>
        <dbReference type="ARBA" id="ARBA00004141"/>
    </source>
</evidence>
<evidence type="ECO:0000256" key="6">
    <source>
        <dbReference type="ARBA" id="ARBA00023136"/>
    </source>
</evidence>
<evidence type="ECO:0000256" key="5">
    <source>
        <dbReference type="ARBA" id="ARBA00022989"/>
    </source>
</evidence>
<keyword evidence="3" id="KW-0813">Transport</keyword>
<evidence type="ECO:0000256" key="4">
    <source>
        <dbReference type="ARBA" id="ARBA00022692"/>
    </source>
</evidence>
<feature type="transmembrane region" description="Helical" evidence="7">
    <location>
        <begin position="247"/>
        <end position="267"/>
    </location>
</feature>
<organism evidence="9 10">
    <name type="scientific">Psychrosphaera algicola</name>
    <dbReference type="NCBI Taxonomy" id="3023714"/>
    <lineage>
        <taxon>Bacteria</taxon>
        <taxon>Pseudomonadati</taxon>
        <taxon>Pseudomonadota</taxon>
        <taxon>Gammaproteobacteria</taxon>
        <taxon>Alteromonadales</taxon>
        <taxon>Pseudoalteromonadaceae</taxon>
        <taxon>Psychrosphaera</taxon>
    </lineage>
</organism>
<dbReference type="PROSITE" id="PS50850">
    <property type="entry name" value="MFS"/>
    <property type="match status" value="1"/>
</dbReference>
<comment type="subcellular location">
    <subcellularLocation>
        <location evidence="1">Membrane</location>
        <topology evidence="1">Multi-pass membrane protein</topology>
    </subcellularLocation>
</comment>
<keyword evidence="10" id="KW-1185">Reference proteome</keyword>
<gene>
    <name evidence="9" type="ORF">PN838_20750</name>
</gene>
<evidence type="ECO:0000313" key="10">
    <source>
        <dbReference type="Proteomes" id="UP001528411"/>
    </source>
</evidence>
<feature type="transmembrane region" description="Helical" evidence="7">
    <location>
        <begin position="94"/>
        <end position="116"/>
    </location>
</feature>
<dbReference type="InterPro" id="IPR005829">
    <property type="entry name" value="Sugar_transporter_CS"/>
</dbReference>
<feature type="transmembrane region" description="Helical" evidence="7">
    <location>
        <begin position="52"/>
        <end position="74"/>
    </location>
</feature>
<accession>A0ABT5FHR2</accession>
<dbReference type="Pfam" id="PF00083">
    <property type="entry name" value="Sugar_tr"/>
    <property type="match status" value="2"/>
</dbReference>
<feature type="transmembrane region" description="Helical" evidence="7">
    <location>
        <begin position="338"/>
        <end position="363"/>
    </location>
</feature>
<dbReference type="PANTHER" id="PTHR48020">
    <property type="entry name" value="PROTON MYO-INOSITOL COTRANSPORTER"/>
    <property type="match status" value="1"/>
</dbReference>
<dbReference type="Gene3D" id="1.20.1250.20">
    <property type="entry name" value="MFS general substrate transporter like domains"/>
    <property type="match status" value="2"/>
</dbReference>
<feature type="transmembrane region" description="Helical" evidence="7">
    <location>
        <begin position="218"/>
        <end position="240"/>
    </location>
</feature>
<comment type="caution">
    <text evidence="9">The sequence shown here is derived from an EMBL/GenBank/DDBJ whole genome shotgun (WGS) entry which is preliminary data.</text>
</comment>
<dbReference type="Proteomes" id="UP001528411">
    <property type="component" value="Unassembled WGS sequence"/>
</dbReference>
<feature type="domain" description="Major facilitator superfamily (MFS) profile" evidence="8">
    <location>
        <begin position="1"/>
        <end position="429"/>
    </location>
</feature>
<keyword evidence="4 7" id="KW-0812">Transmembrane</keyword>
<dbReference type="PROSITE" id="PS00216">
    <property type="entry name" value="SUGAR_TRANSPORT_1"/>
    <property type="match status" value="1"/>
</dbReference>
<dbReference type="InterPro" id="IPR005828">
    <property type="entry name" value="MFS_sugar_transport-like"/>
</dbReference>
<feature type="transmembrane region" description="Helical" evidence="7">
    <location>
        <begin position="20"/>
        <end position="40"/>
    </location>
</feature>
<feature type="transmembrane region" description="Helical" evidence="7">
    <location>
        <begin position="370"/>
        <end position="390"/>
    </location>
</feature>
<dbReference type="PRINTS" id="PR00171">
    <property type="entry name" value="SUGRTRNSPORT"/>
</dbReference>
<evidence type="ECO:0000256" key="7">
    <source>
        <dbReference type="SAM" id="Phobius"/>
    </source>
</evidence>
<keyword evidence="5 7" id="KW-1133">Transmembrane helix</keyword>
<evidence type="ECO:0000313" key="9">
    <source>
        <dbReference type="EMBL" id="MDC2890728.1"/>
    </source>
</evidence>
<reference evidence="9 10" key="1">
    <citation type="submission" date="2023-01" db="EMBL/GenBank/DDBJ databases">
        <title>Psychrosphaera sp. nov., isolated from marine algae.</title>
        <authorList>
            <person name="Bayburt H."/>
            <person name="Choi B.J."/>
            <person name="Kim J.M."/>
            <person name="Choi D.G."/>
            <person name="Jeon C.O."/>
        </authorList>
    </citation>
    <scope>NUCLEOTIDE SEQUENCE [LARGE SCALE GENOMIC DNA]</scope>
    <source>
        <strain evidence="9 10">G1-22</strain>
    </source>
</reference>
<keyword evidence="6 7" id="KW-0472">Membrane</keyword>
<name>A0ABT5FHR2_9GAMM</name>
<dbReference type="InterPro" id="IPR036259">
    <property type="entry name" value="MFS_trans_sf"/>
</dbReference>
<dbReference type="InterPro" id="IPR020846">
    <property type="entry name" value="MFS_dom"/>
</dbReference>
<dbReference type="EMBL" id="JAQOMS010000002">
    <property type="protein sequence ID" value="MDC2890728.1"/>
    <property type="molecule type" value="Genomic_DNA"/>
</dbReference>